<dbReference type="InterPro" id="IPR002347">
    <property type="entry name" value="SDR_fam"/>
</dbReference>
<evidence type="ECO:0000256" key="4">
    <source>
        <dbReference type="RuleBase" id="RU000363"/>
    </source>
</evidence>
<sequence>MPSANPIRFDGRVAIVTGSGSGLGRGYAFLLARLGASVIVNSRTSATTQETVSDIINAGGKAVPFVGNVTNPSDAQGIVDAAIKTYGRIDIVINNAGWMESKPFEAITHKELLDMFDSHVGGSFNVTHAAWPHLKKQKYGRIVMIVSHTMLGMPNTTAYGGAKMGVMGFAKSLSTEGKEHNILVNSIAVSGYSPGVQAGIKDEGLLSLMKNVLPAADVAPTVLWLAHEDFKASGEVFSAAGKIVSRIYVAETRGFQGSAGEDWTIELIRDSWDQVIDEKDYTVRTTGEQAGPELFARLTAGQSEVSDDAVRKAMGG</sequence>
<evidence type="ECO:0000313" key="6">
    <source>
        <dbReference type="Proteomes" id="UP001244207"/>
    </source>
</evidence>
<dbReference type="Proteomes" id="UP001244207">
    <property type="component" value="Unassembled WGS sequence"/>
</dbReference>
<dbReference type="InterPro" id="IPR051687">
    <property type="entry name" value="Peroxisomal_Beta-Oxidation"/>
</dbReference>
<accession>A0AAD8U6N9</accession>
<evidence type="ECO:0000256" key="3">
    <source>
        <dbReference type="ARBA" id="ARBA00023002"/>
    </source>
</evidence>
<dbReference type="Pfam" id="PF00106">
    <property type="entry name" value="adh_short"/>
    <property type="match status" value="1"/>
</dbReference>
<dbReference type="PRINTS" id="PR00080">
    <property type="entry name" value="SDRFAMILY"/>
</dbReference>
<dbReference type="GeneID" id="85393745"/>
<organism evidence="5 6">
    <name type="scientific">Glomerella acutata</name>
    <name type="common">Colletotrichum acutatum</name>
    <dbReference type="NCBI Taxonomy" id="27357"/>
    <lineage>
        <taxon>Eukaryota</taxon>
        <taxon>Fungi</taxon>
        <taxon>Dikarya</taxon>
        <taxon>Ascomycota</taxon>
        <taxon>Pezizomycotina</taxon>
        <taxon>Sordariomycetes</taxon>
        <taxon>Hypocreomycetidae</taxon>
        <taxon>Glomerellales</taxon>
        <taxon>Glomerellaceae</taxon>
        <taxon>Colletotrichum</taxon>
        <taxon>Colletotrichum acutatum species complex</taxon>
    </lineage>
</organism>
<dbReference type="SUPFAM" id="SSF51735">
    <property type="entry name" value="NAD(P)-binding Rossmann-fold domains"/>
    <property type="match status" value="1"/>
</dbReference>
<dbReference type="PANTHER" id="PTHR45024:SF2">
    <property type="entry name" value="SCP2 DOMAIN-CONTAINING PROTEIN"/>
    <property type="match status" value="1"/>
</dbReference>
<evidence type="ECO:0000256" key="2">
    <source>
        <dbReference type="ARBA" id="ARBA00022857"/>
    </source>
</evidence>
<protein>
    <submittedName>
        <fullName evidence="5">Uncharacterized protein</fullName>
    </submittedName>
</protein>
<evidence type="ECO:0000313" key="5">
    <source>
        <dbReference type="EMBL" id="KAK1702002.1"/>
    </source>
</evidence>
<comment type="caution">
    <text evidence="5">The sequence shown here is derived from an EMBL/GenBank/DDBJ whole genome shotgun (WGS) entry which is preliminary data.</text>
</comment>
<dbReference type="InterPro" id="IPR036291">
    <property type="entry name" value="NAD(P)-bd_dom_sf"/>
</dbReference>
<comment type="similarity">
    <text evidence="1 4">Belongs to the short-chain dehydrogenases/reductases (SDR) family.</text>
</comment>
<keyword evidence="6" id="KW-1185">Reference proteome</keyword>
<gene>
    <name evidence="5" type="ORF">BDZ83DRAFT_645463</name>
</gene>
<name>A0AAD8U6N9_GLOAC</name>
<dbReference type="EMBL" id="JAHMHS010000325">
    <property type="protein sequence ID" value="KAK1702002.1"/>
    <property type="molecule type" value="Genomic_DNA"/>
</dbReference>
<dbReference type="PANTHER" id="PTHR45024">
    <property type="entry name" value="DEHYDROGENASES, SHORT CHAIN"/>
    <property type="match status" value="1"/>
</dbReference>
<keyword evidence="3" id="KW-0560">Oxidoreductase</keyword>
<reference evidence="5" key="1">
    <citation type="submission" date="2021-12" db="EMBL/GenBank/DDBJ databases">
        <title>Comparative genomics, transcriptomics and evolutionary studies reveal genomic signatures of adaptation to plant cell wall in hemibiotrophic fungi.</title>
        <authorList>
            <consortium name="DOE Joint Genome Institute"/>
            <person name="Baroncelli R."/>
            <person name="Diaz J.F."/>
            <person name="Benocci T."/>
            <person name="Peng M."/>
            <person name="Battaglia E."/>
            <person name="Haridas S."/>
            <person name="Andreopoulos W."/>
            <person name="Labutti K."/>
            <person name="Pangilinan J."/>
            <person name="Floch G.L."/>
            <person name="Makela M.R."/>
            <person name="Henrissat B."/>
            <person name="Grigoriev I.V."/>
            <person name="Crouch J.A."/>
            <person name="De Vries R.P."/>
            <person name="Sukno S.A."/>
            <person name="Thon M.R."/>
        </authorList>
    </citation>
    <scope>NUCLEOTIDE SEQUENCE</scope>
    <source>
        <strain evidence="5">CBS 112980</strain>
    </source>
</reference>
<dbReference type="RefSeq" id="XP_060357089.1">
    <property type="nucleotide sequence ID" value="XM_060509846.1"/>
</dbReference>
<dbReference type="PRINTS" id="PR00081">
    <property type="entry name" value="GDHRDH"/>
</dbReference>
<dbReference type="InterPro" id="IPR020904">
    <property type="entry name" value="Sc_DH/Rdtase_CS"/>
</dbReference>
<evidence type="ECO:0000256" key="1">
    <source>
        <dbReference type="ARBA" id="ARBA00006484"/>
    </source>
</evidence>
<dbReference type="Gene3D" id="3.40.50.720">
    <property type="entry name" value="NAD(P)-binding Rossmann-like Domain"/>
    <property type="match status" value="1"/>
</dbReference>
<dbReference type="AlphaFoldDB" id="A0AAD8U6N9"/>
<dbReference type="PROSITE" id="PS00061">
    <property type="entry name" value="ADH_SHORT"/>
    <property type="match status" value="1"/>
</dbReference>
<dbReference type="GO" id="GO:0016491">
    <property type="term" value="F:oxidoreductase activity"/>
    <property type="evidence" value="ECO:0007669"/>
    <property type="project" value="UniProtKB-KW"/>
</dbReference>
<keyword evidence="2" id="KW-0521">NADP</keyword>
<proteinExistence type="inferred from homology"/>